<keyword evidence="1" id="KW-0472">Membrane</keyword>
<evidence type="ECO:0000313" key="2">
    <source>
        <dbReference type="EMBL" id="KIN96095.1"/>
    </source>
</evidence>
<protein>
    <submittedName>
        <fullName evidence="2">Uncharacterized protein</fullName>
    </submittedName>
</protein>
<dbReference type="EMBL" id="KN832053">
    <property type="protein sequence ID" value="KIN96095.1"/>
    <property type="molecule type" value="Genomic_DNA"/>
</dbReference>
<dbReference type="Proteomes" id="UP000054217">
    <property type="component" value="Unassembled WGS sequence"/>
</dbReference>
<organism evidence="2 3">
    <name type="scientific">Pisolithus tinctorius Marx 270</name>
    <dbReference type="NCBI Taxonomy" id="870435"/>
    <lineage>
        <taxon>Eukaryota</taxon>
        <taxon>Fungi</taxon>
        <taxon>Dikarya</taxon>
        <taxon>Basidiomycota</taxon>
        <taxon>Agaricomycotina</taxon>
        <taxon>Agaricomycetes</taxon>
        <taxon>Agaricomycetidae</taxon>
        <taxon>Boletales</taxon>
        <taxon>Sclerodermatineae</taxon>
        <taxon>Pisolithaceae</taxon>
        <taxon>Pisolithus</taxon>
    </lineage>
</organism>
<accession>A0A0C3NKA2</accession>
<feature type="non-terminal residue" evidence="2">
    <location>
        <position position="1"/>
    </location>
</feature>
<sequence>TPPIRGYSSDEITADTARRLSRQMLPPSYRACISLVITPCLSLFGRLVLLDVSSLLVPRSLAGAQPLRRYSHFCG</sequence>
<keyword evidence="3" id="KW-1185">Reference proteome</keyword>
<evidence type="ECO:0000256" key="1">
    <source>
        <dbReference type="SAM" id="Phobius"/>
    </source>
</evidence>
<proteinExistence type="predicted"/>
<dbReference type="HOGENOM" id="CLU_161518_0_0_1"/>
<reference evidence="3" key="2">
    <citation type="submission" date="2015-01" db="EMBL/GenBank/DDBJ databases">
        <title>Evolutionary Origins and Diversification of the Mycorrhizal Mutualists.</title>
        <authorList>
            <consortium name="DOE Joint Genome Institute"/>
            <consortium name="Mycorrhizal Genomics Consortium"/>
            <person name="Kohler A."/>
            <person name="Kuo A."/>
            <person name="Nagy L.G."/>
            <person name="Floudas D."/>
            <person name="Copeland A."/>
            <person name="Barry K.W."/>
            <person name="Cichocki N."/>
            <person name="Veneault-Fourrey C."/>
            <person name="LaButti K."/>
            <person name="Lindquist E.A."/>
            <person name="Lipzen A."/>
            <person name="Lundell T."/>
            <person name="Morin E."/>
            <person name="Murat C."/>
            <person name="Riley R."/>
            <person name="Ohm R."/>
            <person name="Sun H."/>
            <person name="Tunlid A."/>
            <person name="Henrissat B."/>
            <person name="Grigoriev I.V."/>
            <person name="Hibbett D.S."/>
            <person name="Martin F."/>
        </authorList>
    </citation>
    <scope>NUCLEOTIDE SEQUENCE [LARGE SCALE GENOMIC DNA]</scope>
    <source>
        <strain evidence="3">Marx 270</strain>
    </source>
</reference>
<reference evidence="2 3" key="1">
    <citation type="submission" date="2014-04" db="EMBL/GenBank/DDBJ databases">
        <authorList>
            <consortium name="DOE Joint Genome Institute"/>
            <person name="Kuo A."/>
            <person name="Kohler A."/>
            <person name="Costa M.D."/>
            <person name="Nagy L.G."/>
            <person name="Floudas D."/>
            <person name="Copeland A."/>
            <person name="Barry K.W."/>
            <person name="Cichocki N."/>
            <person name="Veneault-Fourrey C."/>
            <person name="LaButti K."/>
            <person name="Lindquist E.A."/>
            <person name="Lipzen A."/>
            <person name="Lundell T."/>
            <person name="Morin E."/>
            <person name="Murat C."/>
            <person name="Sun H."/>
            <person name="Tunlid A."/>
            <person name="Henrissat B."/>
            <person name="Grigoriev I.V."/>
            <person name="Hibbett D.S."/>
            <person name="Martin F."/>
            <person name="Nordberg H.P."/>
            <person name="Cantor M.N."/>
            <person name="Hua S.X."/>
        </authorList>
    </citation>
    <scope>NUCLEOTIDE SEQUENCE [LARGE SCALE GENOMIC DNA]</scope>
    <source>
        <strain evidence="2 3">Marx 270</strain>
    </source>
</reference>
<feature type="transmembrane region" description="Helical" evidence="1">
    <location>
        <begin position="28"/>
        <end position="49"/>
    </location>
</feature>
<keyword evidence="1" id="KW-0812">Transmembrane</keyword>
<dbReference type="InParanoid" id="A0A0C3NKA2"/>
<name>A0A0C3NKA2_PISTI</name>
<evidence type="ECO:0000313" key="3">
    <source>
        <dbReference type="Proteomes" id="UP000054217"/>
    </source>
</evidence>
<keyword evidence="1" id="KW-1133">Transmembrane helix</keyword>
<dbReference type="AlphaFoldDB" id="A0A0C3NKA2"/>
<gene>
    <name evidence="2" type="ORF">M404DRAFT_1007004</name>
</gene>